<evidence type="ECO:0000313" key="5">
    <source>
        <dbReference type="Proteomes" id="UP000008810"/>
    </source>
</evidence>
<dbReference type="PROSITE" id="PS50966">
    <property type="entry name" value="ZF_SWIM"/>
    <property type="match status" value="1"/>
</dbReference>
<evidence type="ECO:0000259" key="2">
    <source>
        <dbReference type="PROSITE" id="PS50966"/>
    </source>
</evidence>
<dbReference type="GO" id="GO:0008270">
    <property type="term" value="F:zinc ion binding"/>
    <property type="evidence" value="ECO:0007669"/>
    <property type="project" value="UniProtKB-KW"/>
</dbReference>
<dbReference type="InterPro" id="IPR007527">
    <property type="entry name" value="Znf_SWIM"/>
</dbReference>
<evidence type="ECO:0000313" key="3">
    <source>
        <dbReference type="EMBL" id="KQK15442.1"/>
    </source>
</evidence>
<feature type="domain" description="SWIM-type" evidence="2">
    <location>
        <begin position="183"/>
        <end position="232"/>
    </location>
</feature>
<keyword evidence="5" id="KW-1185">Reference proteome</keyword>
<proteinExistence type="predicted"/>
<accession>A0A0Q3RQY2</accession>
<dbReference type="ExpressionAtlas" id="A0A0Q3RQY2">
    <property type="expression patterns" value="baseline"/>
</dbReference>
<keyword evidence="1" id="KW-0862">Zinc</keyword>
<dbReference type="EnsemblPlants" id="KQK15442">
    <property type="protein sequence ID" value="KQK15442"/>
    <property type="gene ID" value="BRADI_1g22811v3"/>
</dbReference>
<protein>
    <recommendedName>
        <fullName evidence="2">SWIM-type domain-containing protein</fullName>
    </recommendedName>
</protein>
<dbReference type="EMBL" id="CM000880">
    <property type="protein sequence ID" value="KQK15442.1"/>
    <property type="molecule type" value="Genomic_DNA"/>
</dbReference>
<dbReference type="GO" id="GO:0097196">
    <property type="term" value="C:Shu complex"/>
    <property type="evidence" value="ECO:0000318"/>
    <property type="project" value="GO_Central"/>
</dbReference>
<reference evidence="3 4" key="1">
    <citation type="journal article" date="2010" name="Nature">
        <title>Genome sequencing and analysis of the model grass Brachypodium distachyon.</title>
        <authorList>
            <consortium name="International Brachypodium Initiative"/>
        </authorList>
    </citation>
    <scope>NUCLEOTIDE SEQUENCE [LARGE SCALE GENOMIC DNA]</scope>
    <source>
        <strain evidence="3 4">Bd21</strain>
    </source>
</reference>
<dbReference type="GO" id="GO:0000724">
    <property type="term" value="P:double-strand break repair via homologous recombination"/>
    <property type="evidence" value="ECO:0000318"/>
    <property type="project" value="GO_Central"/>
</dbReference>
<keyword evidence="1" id="KW-0479">Metal-binding</keyword>
<dbReference type="PANTHER" id="PTHR28498:SF1">
    <property type="entry name" value="ZINC FINGER SWIM DOMAIN-CONTAINING PROTEIN 7"/>
    <property type="match status" value="1"/>
</dbReference>
<dbReference type="InParanoid" id="A0A0Q3RQY2"/>
<reference evidence="4" key="3">
    <citation type="submission" date="2018-08" db="UniProtKB">
        <authorList>
            <consortium name="EnsemblPlants"/>
        </authorList>
    </citation>
    <scope>IDENTIFICATION</scope>
    <source>
        <strain evidence="4">cv. Bd21</strain>
    </source>
</reference>
<dbReference type="Proteomes" id="UP000008810">
    <property type="component" value="Chromosome 1"/>
</dbReference>
<keyword evidence="1" id="KW-0863">Zinc-finger</keyword>
<sequence length="253" mass="28591">MQMQMKVRSKLEMRIQMYSWFWFLSMAWFPSVPMFCNEKLIGISPGCVYTFDIFLLAGLQLPEVRSFLQKKWHKLVCQTAVPLVSLRLDAFLVPASVASKHRTACAHAPPTSSVIRRNRPMSGVALAVADAVWEQVKAAGHASDEHLSILEHLFGKNMLRACKILDEGGVRRVTGVPSGRSLFLVMGESKRKEEYICFPEHLCTCYSFFYDIVGRGEQLCCKHQIAARLAEAVGKHQEMEVTDEELAHMLAKL</sequence>
<organism evidence="3">
    <name type="scientific">Brachypodium distachyon</name>
    <name type="common">Purple false brome</name>
    <name type="synonym">Trachynia distachya</name>
    <dbReference type="NCBI Taxonomy" id="15368"/>
    <lineage>
        <taxon>Eukaryota</taxon>
        <taxon>Viridiplantae</taxon>
        <taxon>Streptophyta</taxon>
        <taxon>Embryophyta</taxon>
        <taxon>Tracheophyta</taxon>
        <taxon>Spermatophyta</taxon>
        <taxon>Magnoliopsida</taxon>
        <taxon>Liliopsida</taxon>
        <taxon>Poales</taxon>
        <taxon>Poaceae</taxon>
        <taxon>BOP clade</taxon>
        <taxon>Pooideae</taxon>
        <taxon>Stipodae</taxon>
        <taxon>Brachypodieae</taxon>
        <taxon>Brachypodium</taxon>
    </lineage>
</organism>
<dbReference type="OrthoDB" id="337581at2759"/>
<dbReference type="STRING" id="15368.A0A0Q3RQY2"/>
<evidence type="ECO:0000313" key="4">
    <source>
        <dbReference type="EnsemblPlants" id="KQK15442"/>
    </source>
</evidence>
<evidence type="ECO:0000256" key="1">
    <source>
        <dbReference type="PROSITE-ProRule" id="PRU00325"/>
    </source>
</evidence>
<dbReference type="AlphaFoldDB" id="A0A0Q3RQY2"/>
<gene>
    <name evidence="3" type="ORF">BRADI_1g22811v3</name>
</gene>
<dbReference type="PANTHER" id="PTHR28498">
    <property type="entry name" value="ZINC FINGER SWIM DOMAIN-CONTAINING PROTEIN 7"/>
    <property type="match status" value="1"/>
</dbReference>
<reference evidence="3" key="2">
    <citation type="submission" date="2017-06" db="EMBL/GenBank/DDBJ databases">
        <title>WGS assembly of Brachypodium distachyon.</title>
        <authorList>
            <consortium name="The International Brachypodium Initiative"/>
            <person name="Lucas S."/>
            <person name="Harmon-Smith M."/>
            <person name="Lail K."/>
            <person name="Tice H."/>
            <person name="Grimwood J."/>
            <person name="Bruce D."/>
            <person name="Barry K."/>
            <person name="Shu S."/>
            <person name="Lindquist E."/>
            <person name="Wang M."/>
            <person name="Pitluck S."/>
            <person name="Vogel J.P."/>
            <person name="Garvin D.F."/>
            <person name="Mockler T.C."/>
            <person name="Schmutz J."/>
            <person name="Rokhsar D."/>
            <person name="Bevan M.W."/>
        </authorList>
    </citation>
    <scope>NUCLEOTIDE SEQUENCE</scope>
    <source>
        <strain evidence="3">Bd21</strain>
    </source>
</reference>
<name>A0A0Q3RQY2_BRADI</name>
<dbReference type="Gramene" id="KQK15442">
    <property type="protein sequence ID" value="KQK15442"/>
    <property type="gene ID" value="BRADI_1g22811v3"/>
</dbReference>